<name>A0AA39UTP9_9AGAR</name>
<evidence type="ECO:0000313" key="2">
    <source>
        <dbReference type="Proteomes" id="UP001175228"/>
    </source>
</evidence>
<proteinExistence type="predicted"/>
<accession>A0AA39UTP9</accession>
<protein>
    <submittedName>
        <fullName evidence="1">Uncharacterized protein</fullName>
    </submittedName>
</protein>
<keyword evidence="2" id="KW-1185">Reference proteome</keyword>
<comment type="caution">
    <text evidence="1">The sequence shown here is derived from an EMBL/GenBank/DDBJ whole genome shotgun (WGS) entry which is preliminary data.</text>
</comment>
<reference evidence="1" key="1">
    <citation type="submission" date="2023-06" db="EMBL/GenBank/DDBJ databases">
        <authorList>
            <consortium name="Lawrence Berkeley National Laboratory"/>
            <person name="Ahrendt S."/>
            <person name="Sahu N."/>
            <person name="Indic B."/>
            <person name="Wong-Bajracharya J."/>
            <person name="Merenyi Z."/>
            <person name="Ke H.-M."/>
            <person name="Monk M."/>
            <person name="Kocsube S."/>
            <person name="Drula E."/>
            <person name="Lipzen A."/>
            <person name="Balint B."/>
            <person name="Henrissat B."/>
            <person name="Andreopoulos B."/>
            <person name="Martin F.M."/>
            <person name="Harder C.B."/>
            <person name="Rigling D."/>
            <person name="Ford K.L."/>
            <person name="Foster G.D."/>
            <person name="Pangilinan J."/>
            <person name="Papanicolaou A."/>
            <person name="Barry K."/>
            <person name="LaButti K."/>
            <person name="Viragh M."/>
            <person name="Koriabine M."/>
            <person name="Yan M."/>
            <person name="Riley R."/>
            <person name="Champramary S."/>
            <person name="Plett K.L."/>
            <person name="Tsai I.J."/>
            <person name="Slot J."/>
            <person name="Sipos G."/>
            <person name="Plett J."/>
            <person name="Nagy L.G."/>
            <person name="Grigoriev I.V."/>
        </authorList>
    </citation>
    <scope>NUCLEOTIDE SEQUENCE</scope>
    <source>
        <strain evidence="1">HWK02</strain>
    </source>
</reference>
<sequence>MVVIQASGDIHDVLLRQCILTLNENLALHVIPADCKDLSWAVWIFKANEPIITGTTEEIAGIGRTLRFIILKDLWEDGMFCTLLYPMTRNRMDHPKKAILDATATSYVKFRGARDTQYWVFFMRPPSPAISAEEWNLLCAHIQKKTICNGNISITPALPRSGNQFCTICKLDTHPTFDCSFTWDNAVFQGPTKPLIGGQHEGRGGN</sequence>
<organism evidence="1 2">
    <name type="scientific">Armillaria luteobubalina</name>
    <dbReference type="NCBI Taxonomy" id="153913"/>
    <lineage>
        <taxon>Eukaryota</taxon>
        <taxon>Fungi</taxon>
        <taxon>Dikarya</taxon>
        <taxon>Basidiomycota</taxon>
        <taxon>Agaricomycotina</taxon>
        <taxon>Agaricomycetes</taxon>
        <taxon>Agaricomycetidae</taxon>
        <taxon>Agaricales</taxon>
        <taxon>Marasmiineae</taxon>
        <taxon>Physalacriaceae</taxon>
        <taxon>Armillaria</taxon>
    </lineage>
</organism>
<dbReference type="EMBL" id="JAUEPU010000014">
    <property type="protein sequence ID" value="KAK0496964.1"/>
    <property type="molecule type" value="Genomic_DNA"/>
</dbReference>
<dbReference type="AlphaFoldDB" id="A0AA39UTP9"/>
<gene>
    <name evidence="1" type="ORF">EDD18DRAFT_1352817</name>
</gene>
<evidence type="ECO:0000313" key="1">
    <source>
        <dbReference type="EMBL" id="KAK0496964.1"/>
    </source>
</evidence>
<dbReference type="Proteomes" id="UP001175228">
    <property type="component" value="Unassembled WGS sequence"/>
</dbReference>